<gene>
    <name evidence="1" type="ORF">Tco_0940781</name>
</gene>
<accession>A0ABQ5DNY8</accession>
<comment type="caution">
    <text evidence="1">The sequence shown here is derived from an EMBL/GenBank/DDBJ whole genome shotgun (WGS) entry which is preliminary data.</text>
</comment>
<proteinExistence type="predicted"/>
<dbReference type="Proteomes" id="UP001151760">
    <property type="component" value="Unassembled WGS sequence"/>
</dbReference>
<dbReference type="EMBL" id="BQNB010015515">
    <property type="protein sequence ID" value="GJT40916.1"/>
    <property type="molecule type" value="Genomic_DNA"/>
</dbReference>
<keyword evidence="2" id="KW-1185">Reference proteome</keyword>
<reference evidence="1" key="1">
    <citation type="journal article" date="2022" name="Int. J. Mol. Sci.">
        <title>Draft Genome of Tanacetum Coccineum: Genomic Comparison of Closely Related Tanacetum-Family Plants.</title>
        <authorList>
            <person name="Yamashiro T."/>
            <person name="Shiraishi A."/>
            <person name="Nakayama K."/>
            <person name="Satake H."/>
        </authorList>
    </citation>
    <scope>NUCLEOTIDE SEQUENCE</scope>
</reference>
<name>A0ABQ5DNY8_9ASTR</name>
<sequence>MFTRSVVIQRRVEDLQLGVESYQKKLNLTKPDTYRPDLKRREAYTAYSNPKGFNYQNKDKNNRLMRIDKLHKFSDGTLNDVWTALNDRLKGIRMQYLPHTIWRQSDKDKAAQTKLKPIQALVAKWRHLVHALTNHGLYMYFGRFISGYWFEPRFYTLSGNHVKEILLKLNLLDHRILKDGGEVEWKSLNSDGPGSGAPFMRGDAGRGGSGRLTRVLVELSLMRSLTTHDKILGDLGEFVGLLVSVKAVGFHSFNRISRALLRIFIATLALALMHEDL</sequence>
<organism evidence="1 2">
    <name type="scientific">Tanacetum coccineum</name>
    <dbReference type="NCBI Taxonomy" id="301880"/>
    <lineage>
        <taxon>Eukaryota</taxon>
        <taxon>Viridiplantae</taxon>
        <taxon>Streptophyta</taxon>
        <taxon>Embryophyta</taxon>
        <taxon>Tracheophyta</taxon>
        <taxon>Spermatophyta</taxon>
        <taxon>Magnoliopsida</taxon>
        <taxon>eudicotyledons</taxon>
        <taxon>Gunneridae</taxon>
        <taxon>Pentapetalae</taxon>
        <taxon>asterids</taxon>
        <taxon>campanulids</taxon>
        <taxon>Asterales</taxon>
        <taxon>Asteraceae</taxon>
        <taxon>Asteroideae</taxon>
        <taxon>Anthemideae</taxon>
        <taxon>Anthemidinae</taxon>
        <taxon>Tanacetum</taxon>
    </lineage>
</organism>
<evidence type="ECO:0000313" key="2">
    <source>
        <dbReference type="Proteomes" id="UP001151760"/>
    </source>
</evidence>
<reference evidence="1" key="2">
    <citation type="submission" date="2022-01" db="EMBL/GenBank/DDBJ databases">
        <authorList>
            <person name="Yamashiro T."/>
            <person name="Shiraishi A."/>
            <person name="Satake H."/>
            <person name="Nakayama K."/>
        </authorList>
    </citation>
    <scope>NUCLEOTIDE SEQUENCE</scope>
</reference>
<protein>
    <submittedName>
        <fullName evidence="1">Uncharacterized protein</fullName>
    </submittedName>
</protein>
<evidence type="ECO:0000313" key="1">
    <source>
        <dbReference type="EMBL" id="GJT40916.1"/>
    </source>
</evidence>